<evidence type="ECO:0000256" key="6">
    <source>
        <dbReference type="SAM" id="MobiDB-lite"/>
    </source>
</evidence>
<gene>
    <name evidence="8" type="ORF">JS521_23370</name>
</gene>
<dbReference type="InterPro" id="IPR001123">
    <property type="entry name" value="LeuE-type"/>
</dbReference>
<keyword evidence="5 7" id="KW-0472">Membrane</keyword>
<dbReference type="Proteomes" id="UP000712045">
    <property type="component" value="Unassembled WGS sequence"/>
</dbReference>
<accession>A0ABS2I4E0</accession>
<evidence type="ECO:0000256" key="4">
    <source>
        <dbReference type="ARBA" id="ARBA00022989"/>
    </source>
</evidence>
<keyword evidence="9" id="KW-1185">Reference proteome</keyword>
<name>A0ABS2I4E0_9ACTN</name>
<evidence type="ECO:0000313" key="9">
    <source>
        <dbReference type="Proteomes" id="UP000712045"/>
    </source>
</evidence>
<evidence type="ECO:0000256" key="3">
    <source>
        <dbReference type="ARBA" id="ARBA00022692"/>
    </source>
</evidence>
<reference evidence="8 9" key="1">
    <citation type="submission" date="2021-02" db="EMBL/GenBank/DDBJ databases">
        <title>Genome Streptomyces sp. RHZ10.</title>
        <authorList>
            <person name="Besaury L."/>
        </authorList>
    </citation>
    <scope>NUCLEOTIDE SEQUENCE [LARGE SCALE GENOMIC DNA]</scope>
    <source>
        <strain evidence="8 9">RHZ10</strain>
    </source>
</reference>
<evidence type="ECO:0000313" key="8">
    <source>
        <dbReference type="EMBL" id="MBM7056735.1"/>
    </source>
</evidence>
<keyword evidence="3 7" id="KW-0812">Transmembrane</keyword>
<organism evidence="8 9">
    <name type="scientific">Streptomyces durocortorensis</name>
    <dbReference type="NCBI Taxonomy" id="2811104"/>
    <lineage>
        <taxon>Bacteria</taxon>
        <taxon>Bacillati</taxon>
        <taxon>Actinomycetota</taxon>
        <taxon>Actinomycetes</taxon>
        <taxon>Kitasatosporales</taxon>
        <taxon>Streptomycetaceae</taxon>
        <taxon>Streptomyces</taxon>
    </lineage>
</organism>
<comment type="subcellular location">
    <subcellularLocation>
        <location evidence="1">Cell membrane</location>
        <topology evidence="1">Multi-pass membrane protein</topology>
    </subcellularLocation>
</comment>
<feature type="region of interest" description="Disordered" evidence="6">
    <location>
        <begin position="90"/>
        <end position="111"/>
    </location>
</feature>
<protein>
    <submittedName>
        <fullName evidence="8">LysE family transporter</fullName>
    </submittedName>
</protein>
<keyword evidence="2" id="KW-1003">Cell membrane</keyword>
<evidence type="ECO:0000256" key="7">
    <source>
        <dbReference type="SAM" id="Phobius"/>
    </source>
</evidence>
<evidence type="ECO:0000256" key="5">
    <source>
        <dbReference type="ARBA" id="ARBA00023136"/>
    </source>
</evidence>
<feature type="transmembrane region" description="Helical" evidence="7">
    <location>
        <begin position="60"/>
        <end position="78"/>
    </location>
</feature>
<keyword evidence="4 7" id="KW-1133">Transmembrane helix</keyword>
<comment type="caution">
    <text evidence="8">The sequence shown here is derived from an EMBL/GenBank/DDBJ whole genome shotgun (WGS) entry which is preliminary data.</text>
</comment>
<evidence type="ECO:0000256" key="2">
    <source>
        <dbReference type="ARBA" id="ARBA00022475"/>
    </source>
</evidence>
<proteinExistence type="predicted"/>
<feature type="region of interest" description="Disordered" evidence="6">
    <location>
        <begin position="1"/>
        <end position="24"/>
    </location>
</feature>
<dbReference type="Pfam" id="PF01810">
    <property type="entry name" value="LysE"/>
    <property type="match status" value="1"/>
</dbReference>
<feature type="compositionally biased region" description="Basic residues" evidence="6">
    <location>
        <begin position="102"/>
        <end position="111"/>
    </location>
</feature>
<dbReference type="EMBL" id="JAFEUF010000140">
    <property type="protein sequence ID" value="MBM7056735.1"/>
    <property type="molecule type" value="Genomic_DNA"/>
</dbReference>
<feature type="transmembrane region" description="Helical" evidence="7">
    <location>
        <begin position="35"/>
        <end position="54"/>
    </location>
</feature>
<evidence type="ECO:0000256" key="1">
    <source>
        <dbReference type="ARBA" id="ARBA00004651"/>
    </source>
</evidence>
<sequence length="111" mass="11712">MPISAATCATEQPERTLDQQAPTNPVARALRRDTGIMLGHAVLASAAVAGLTALPAASQVGYTILRVAGALYLVYLGAQSLADFVRLRRSAAADTPASRSAGVRRRRRGRR</sequence>